<dbReference type="EMBL" id="JAWDIO010000002">
    <property type="protein sequence ID" value="MDU0354690.1"/>
    <property type="molecule type" value="Genomic_DNA"/>
</dbReference>
<evidence type="ECO:0000256" key="4">
    <source>
        <dbReference type="SAM" id="Phobius"/>
    </source>
</evidence>
<dbReference type="PANTHER" id="PTHR24198">
    <property type="entry name" value="ANKYRIN REPEAT AND PROTEIN KINASE DOMAIN-CONTAINING PROTEIN"/>
    <property type="match status" value="1"/>
</dbReference>
<protein>
    <submittedName>
        <fullName evidence="5">Ankyrin repeat domain-containing protein</fullName>
    </submittedName>
</protein>
<keyword evidence="1" id="KW-0677">Repeat</keyword>
<evidence type="ECO:0000313" key="5">
    <source>
        <dbReference type="EMBL" id="MDU0354690.1"/>
    </source>
</evidence>
<proteinExistence type="predicted"/>
<dbReference type="InterPro" id="IPR036770">
    <property type="entry name" value="Ankyrin_rpt-contain_sf"/>
</dbReference>
<keyword evidence="6" id="KW-1185">Reference proteome</keyword>
<evidence type="ECO:0000256" key="1">
    <source>
        <dbReference type="ARBA" id="ARBA00022737"/>
    </source>
</evidence>
<gene>
    <name evidence="5" type="ORF">RS130_12865</name>
</gene>
<dbReference type="InterPro" id="IPR002110">
    <property type="entry name" value="Ankyrin_rpt"/>
</dbReference>
<reference evidence="5 6" key="1">
    <citation type="submission" date="2023-10" db="EMBL/GenBank/DDBJ databases">
        <title>Glaciecola aquimarina strain GGW-M5 nov., isolated from a coastal seawater.</title>
        <authorList>
            <person name="Bayburt H."/>
            <person name="Kim J.M."/>
            <person name="Choi B.J."/>
            <person name="Jeon C.O."/>
        </authorList>
    </citation>
    <scope>NUCLEOTIDE SEQUENCE [LARGE SCALE GENOMIC DNA]</scope>
    <source>
        <strain evidence="5 6">KCTC 32108</strain>
    </source>
</reference>
<evidence type="ECO:0000256" key="3">
    <source>
        <dbReference type="PROSITE-ProRule" id="PRU00023"/>
    </source>
</evidence>
<dbReference type="SMART" id="SM00248">
    <property type="entry name" value="ANK"/>
    <property type="match status" value="8"/>
</dbReference>
<feature type="transmembrane region" description="Helical" evidence="4">
    <location>
        <begin position="12"/>
        <end position="34"/>
    </location>
</feature>
<evidence type="ECO:0000313" key="6">
    <source>
        <dbReference type="Proteomes" id="UP001247805"/>
    </source>
</evidence>
<keyword evidence="4" id="KW-0472">Membrane</keyword>
<keyword evidence="4" id="KW-0812">Transmembrane</keyword>
<dbReference type="PROSITE" id="PS50088">
    <property type="entry name" value="ANK_REPEAT"/>
    <property type="match status" value="1"/>
</dbReference>
<feature type="repeat" description="ANK" evidence="3">
    <location>
        <begin position="572"/>
        <end position="604"/>
    </location>
</feature>
<dbReference type="RefSeq" id="WP_316026274.1">
    <property type="nucleotide sequence ID" value="NZ_JAWDIO010000002.1"/>
</dbReference>
<dbReference type="Gene3D" id="1.25.40.20">
    <property type="entry name" value="Ankyrin repeat-containing domain"/>
    <property type="match status" value="2"/>
</dbReference>
<accession>A0ABU3SXE5</accession>
<name>A0ABU3SXE5_9ALTE</name>
<sequence>MSSWLDIFLDDTTTFILSLTTLLLLITLLGKLLLRYQNKRRFIEELDVLYLRSFSANVDSYTLRVINRANTQEMHIGLVLPPGSMLASWDPYFVAFGGNPFFPFKNLPILFKESSDNWRAEMITLIEKAACIIVDIRKMGKGTEWEIATIKRLKLEYKTIVLAPLSFDIEKDNPLIGSQIIKFDPLLYRFSKETKQQVEALSNALKNIKEESEFTKLLRNRRRSELNWFTGIFAGSLCLIVLVSALYYRFLPSTLEQAIFFNNKHKTATLTQSGEAEKTTTCSMPMFTRLLAEGDYANASLLLKNGADPYVTFTTDSILPAMQENALSWAIKSEHYAAVEFLLEQKINPYKRFDRLYNNGTATAMAYAEQLNNQKMLTLLKENTTFYNDMSYWPPLAVAIETKDYQAAESLLQNGEDPNLVFRYSASEDFESPLLSAIESKDLQAIALLFKYGADPNLKKMDGKYTKTLYSLFGNNTEVTAYRFKLSMFGSALGTKDMSIIRLFLDHGADAKQGLALYSAQDEHILIELYKAVLNQGTGALDEYVDSAITKQKYVALEWLLQQGINPNDEINGEYPLLTAVSKQDSKATELLLQYGAKPTTPTTQTTLLISTVVNTPLTLAVNLNNIDITELLLQHGAKPERVVSAGFMGSESRSAIDIATSRSQFDILSLLQKYHPNND</sequence>
<comment type="caution">
    <text evidence="5">The sequence shown here is derived from an EMBL/GenBank/DDBJ whole genome shotgun (WGS) entry which is preliminary data.</text>
</comment>
<dbReference type="Proteomes" id="UP001247805">
    <property type="component" value="Unassembled WGS sequence"/>
</dbReference>
<dbReference type="SUPFAM" id="SSF48403">
    <property type="entry name" value="Ankyrin repeat"/>
    <property type="match status" value="1"/>
</dbReference>
<keyword evidence="4" id="KW-1133">Transmembrane helix</keyword>
<keyword evidence="2 3" id="KW-0040">ANK repeat</keyword>
<evidence type="ECO:0000256" key="2">
    <source>
        <dbReference type="ARBA" id="ARBA00023043"/>
    </source>
</evidence>
<dbReference type="PANTHER" id="PTHR24198:SF165">
    <property type="entry name" value="ANKYRIN REPEAT-CONTAINING PROTEIN-RELATED"/>
    <property type="match status" value="1"/>
</dbReference>
<organism evidence="5 6">
    <name type="scientific">Paraglaciecola aquimarina</name>
    <dbReference type="NCBI Taxonomy" id="1235557"/>
    <lineage>
        <taxon>Bacteria</taxon>
        <taxon>Pseudomonadati</taxon>
        <taxon>Pseudomonadota</taxon>
        <taxon>Gammaproteobacteria</taxon>
        <taxon>Alteromonadales</taxon>
        <taxon>Alteromonadaceae</taxon>
        <taxon>Paraglaciecola</taxon>
    </lineage>
</organism>
<feature type="transmembrane region" description="Helical" evidence="4">
    <location>
        <begin position="226"/>
        <end position="248"/>
    </location>
</feature>
<dbReference type="Pfam" id="PF12796">
    <property type="entry name" value="Ank_2"/>
    <property type="match status" value="1"/>
</dbReference>